<dbReference type="RefSeq" id="WP_013765715.1">
    <property type="nucleotide sequence ID" value="NC_015510.1"/>
</dbReference>
<feature type="domain" description="HD/PDEase" evidence="1">
    <location>
        <begin position="22"/>
        <end position="135"/>
    </location>
</feature>
<dbReference type="HOGENOM" id="CLU_118967_0_0_10"/>
<dbReference type="KEGG" id="hhy:Halhy_3315"/>
<dbReference type="Pfam" id="PF01966">
    <property type="entry name" value="HD"/>
    <property type="match status" value="1"/>
</dbReference>
<dbReference type="CDD" id="cd00077">
    <property type="entry name" value="HDc"/>
    <property type="match status" value="1"/>
</dbReference>
<dbReference type="InterPro" id="IPR006674">
    <property type="entry name" value="HD_domain"/>
</dbReference>
<keyword evidence="3" id="KW-1185">Reference proteome</keyword>
<organism evidence="2 3">
    <name type="scientific">Haliscomenobacter hydrossis (strain ATCC 27775 / DSM 1100 / LMG 10767 / O)</name>
    <dbReference type="NCBI Taxonomy" id="760192"/>
    <lineage>
        <taxon>Bacteria</taxon>
        <taxon>Pseudomonadati</taxon>
        <taxon>Bacteroidota</taxon>
        <taxon>Saprospiria</taxon>
        <taxon>Saprospirales</taxon>
        <taxon>Haliscomenobacteraceae</taxon>
        <taxon>Haliscomenobacter</taxon>
    </lineage>
</organism>
<name>F4KTB7_HALH1</name>
<evidence type="ECO:0000313" key="2">
    <source>
        <dbReference type="EMBL" id="AEE51174.1"/>
    </source>
</evidence>
<dbReference type="STRING" id="760192.Halhy_3315"/>
<dbReference type="OrthoDB" id="5728337at2"/>
<reference evidence="2 3" key="1">
    <citation type="journal article" date="2011" name="Stand. Genomic Sci.">
        <title>Complete genome sequence of Haliscomenobacter hydrossis type strain (O).</title>
        <authorList>
            <consortium name="US DOE Joint Genome Institute (JGI-PGF)"/>
            <person name="Daligault H."/>
            <person name="Lapidus A."/>
            <person name="Zeytun A."/>
            <person name="Nolan M."/>
            <person name="Lucas S."/>
            <person name="Del Rio T.G."/>
            <person name="Tice H."/>
            <person name="Cheng J.F."/>
            <person name="Tapia R."/>
            <person name="Han C."/>
            <person name="Goodwin L."/>
            <person name="Pitluck S."/>
            <person name="Liolios K."/>
            <person name="Pagani I."/>
            <person name="Ivanova N."/>
            <person name="Huntemann M."/>
            <person name="Mavromatis K."/>
            <person name="Mikhailova N."/>
            <person name="Pati A."/>
            <person name="Chen A."/>
            <person name="Palaniappan K."/>
            <person name="Land M."/>
            <person name="Hauser L."/>
            <person name="Brambilla E.M."/>
            <person name="Rohde M."/>
            <person name="Verbarg S."/>
            <person name="Goker M."/>
            <person name="Bristow J."/>
            <person name="Eisen J.A."/>
            <person name="Markowitz V."/>
            <person name="Hugenholtz P."/>
            <person name="Kyrpides N.C."/>
            <person name="Klenk H.P."/>
            <person name="Woyke T."/>
        </authorList>
    </citation>
    <scope>NUCLEOTIDE SEQUENCE [LARGE SCALE GENOMIC DNA]</scope>
    <source>
        <strain evidence="3">ATCC 27775 / DSM 1100 / LMG 10767 / O</strain>
    </source>
</reference>
<dbReference type="Proteomes" id="UP000008461">
    <property type="component" value="Chromosome"/>
</dbReference>
<dbReference type="AlphaFoldDB" id="F4KTB7"/>
<proteinExistence type="predicted"/>
<dbReference type="eggNOG" id="COG1418">
    <property type="taxonomic scope" value="Bacteria"/>
</dbReference>
<dbReference type="EMBL" id="CP002691">
    <property type="protein sequence ID" value="AEE51174.1"/>
    <property type="molecule type" value="Genomic_DNA"/>
</dbReference>
<evidence type="ECO:0000313" key="3">
    <source>
        <dbReference type="Proteomes" id="UP000008461"/>
    </source>
</evidence>
<dbReference type="SMART" id="SM00471">
    <property type="entry name" value="HDc"/>
    <property type="match status" value="1"/>
</dbReference>
<protein>
    <submittedName>
        <fullName evidence="2">Metal-dependent phosphohydrolase HD sub domain protein</fullName>
    </submittedName>
</protein>
<accession>F4KTB7</accession>
<evidence type="ECO:0000259" key="1">
    <source>
        <dbReference type="SMART" id="SM00471"/>
    </source>
</evidence>
<dbReference type="Gene3D" id="1.10.3210.10">
    <property type="entry name" value="Hypothetical protein af1432"/>
    <property type="match status" value="1"/>
</dbReference>
<sequence>MDYNAAKDFIVDKLKRELSADLTYHGLHHTLDVFDITKELCNIEAVTLKEAVLLKTAALFHDSGFTINNKDHELLGCQIARLELPKFGYDDDEVEQICGMIMATKIPQNPKNPLEAILCDADLDYLGRDDFYSIGATLYQELKSYNVLQNEEAWNRLQVSFLEKHTFFTPTSIERRAPKKAAYLTELRDLVASYEKK</sequence>
<gene>
    <name evidence="2" type="ordered locus">Halhy_3315</name>
</gene>
<reference key="2">
    <citation type="submission" date="2011-04" db="EMBL/GenBank/DDBJ databases">
        <title>Complete sequence of chromosome of Haliscomenobacter hydrossis DSM 1100.</title>
        <authorList>
            <consortium name="US DOE Joint Genome Institute (JGI-PGF)"/>
            <person name="Lucas S."/>
            <person name="Han J."/>
            <person name="Lapidus A."/>
            <person name="Bruce D."/>
            <person name="Goodwin L."/>
            <person name="Pitluck S."/>
            <person name="Peters L."/>
            <person name="Kyrpides N."/>
            <person name="Mavromatis K."/>
            <person name="Ivanova N."/>
            <person name="Ovchinnikova G."/>
            <person name="Pagani I."/>
            <person name="Daligault H."/>
            <person name="Detter J.C."/>
            <person name="Han C."/>
            <person name="Land M."/>
            <person name="Hauser L."/>
            <person name="Markowitz V."/>
            <person name="Cheng J.-F."/>
            <person name="Hugenholtz P."/>
            <person name="Woyke T."/>
            <person name="Wu D."/>
            <person name="Verbarg S."/>
            <person name="Frueling A."/>
            <person name="Brambilla E."/>
            <person name="Klenk H.-P."/>
            <person name="Eisen J.A."/>
        </authorList>
    </citation>
    <scope>NUCLEOTIDE SEQUENCE</scope>
    <source>
        <strain>DSM 1100</strain>
    </source>
</reference>
<dbReference type="InterPro" id="IPR003607">
    <property type="entry name" value="HD/PDEase_dom"/>
</dbReference>
<dbReference type="SUPFAM" id="SSF109604">
    <property type="entry name" value="HD-domain/PDEase-like"/>
    <property type="match status" value="1"/>
</dbReference>